<feature type="compositionally biased region" description="Basic and acidic residues" evidence="4">
    <location>
        <begin position="119"/>
        <end position="144"/>
    </location>
</feature>
<keyword evidence="3" id="KW-0539">Nucleus</keyword>
<name>A0ABD0LQN6_9CAEN</name>
<comment type="subcellular location">
    <subcellularLocation>
        <location evidence="1">Nucleus</location>
    </subcellularLocation>
</comment>
<dbReference type="InterPro" id="IPR005343">
    <property type="entry name" value="Noc2"/>
</dbReference>
<evidence type="ECO:0000256" key="1">
    <source>
        <dbReference type="ARBA" id="ARBA00004123"/>
    </source>
</evidence>
<dbReference type="AlphaFoldDB" id="A0ABD0LQN6"/>
<gene>
    <name evidence="5" type="ORF">BaRGS_00006906</name>
</gene>
<evidence type="ECO:0000313" key="5">
    <source>
        <dbReference type="EMBL" id="KAK7501820.1"/>
    </source>
</evidence>
<comment type="caution">
    <text evidence="5">The sequence shown here is derived from an EMBL/GenBank/DDBJ whole genome shotgun (WGS) entry which is preliminary data.</text>
</comment>
<evidence type="ECO:0000256" key="3">
    <source>
        <dbReference type="ARBA" id="ARBA00023242"/>
    </source>
</evidence>
<keyword evidence="6" id="KW-1185">Reference proteome</keyword>
<dbReference type="PANTHER" id="PTHR12687">
    <property type="entry name" value="NUCLEOLAR COMPLEX 2 AND RAD4-RELATED"/>
    <property type="match status" value="1"/>
</dbReference>
<protein>
    <submittedName>
        <fullName evidence="5">Uncharacterized protein</fullName>
    </submittedName>
</protein>
<feature type="compositionally biased region" description="Acidic residues" evidence="4">
    <location>
        <begin position="216"/>
        <end position="231"/>
    </location>
</feature>
<dbReference type="PANTHER" id="PTHR12687:SF4">
    <property type="entry name" value="NUCLEOLAR COMPLEX PROTEIN 2 HOMOLOG"/>
    <property type="match status" value="1"/>
</dbReference>
<dbReference type="Proteomes" id="UP001519460">
    <property type="component" value="Unassembled WGS sequence"/>
</dbReference>
<dbReference type="EMBL" id="JACVVK020000029">
    <property type="protein sequence ID" value="KAK7501820.1"/>
    <property type="molecule type" value="Genomic_DNA"/>
</dbReference>
<feature type="region of interest" description="Disordered" evidence="4">
    <location>
        <begin position="103"/>
        <end position="231"/>
    </location>
</feature>
<feature type="compositionally biased region" description="Acidic residues" evidence="4">
    <location>
        <begin position="152"/>
        <end position="168"/>
    </location>
</feature>
<reference evidence="5 6" key="1">
    <citation type="journal article" date="2023" name="Sci. Data">
        <title>Genome assembly of the Korean intertidal mud-creeper Batillaria attramentaria.</title>
        <authorList>
            <person name="Patra A.K."/>
            <person name="Ho P.T."/>
            <person name="Jun S."/>
            <person name="Lee S.J."/>
            <person name="Kim Y."/>
            <person name="Won Y.J."/>
        </authorList>
    </citation>
    <scope>NUCLEOTIDE SEQUENCE [LARGE SCALE GENOMIC DNA]</scope>
    <source>
        <strain evidence="5">Wonlab-2016</strain>
    </source>
</reference>
<evidence type="ECO:0000256" key="4">
    <source>
        <dbReference type="SAM" id="MobiDB-lite"/>
    </source>
</evidence>
<dbReference type="GO" id="GO:0005634">
    <property type="term" value="C:nucleus"/>
    <property type="evidence" value="ECO:0007669"/>
    <property type="project" value="UniProtKB-SubCell"/>
</dbReference>
<comment type="similarity">
    <text evidence="2">Belongs to the NOC2 family.</text>
</comment>
<feature type="compositionally biased region" description="Polar residues" evidence="4">
    <location>
        <begin position="196"/>
        <end position="208"/>
    </location>
</feature>
<proteinExistence type="inferred from homology"/>
<organism evidence="5 6">
    <name type="scientific">Batillaria attramentaria</name>
    <dbReference type="NCBI Taxonomy" id="370345"/>
    <lineage>
        <taxon>Eukaryota</taxon>
        <taxon>Metazoa</taxon>
        <taxon>Spiralia</taxon>
        <taxon>Lophotrochozoa</taxon>
        <taxon>Mollusca</taxon>
        <taxon>Gastropoda</taxon>
        <taxon>Caenogastropoda</taxon>
        <taxon>Sorbeoconcha</taxon>
        <taxon>Cerithioidea</taxon>
        <taxon>Batillariidae</taxon>
        <taxon>Batillaria</taxon>
    </lineage>
</organism>
<sequence length="231" mass="26510">MRSPHNFACSTVESFFNLFQLKDFLKKCKVANYCKQLKQIVEKAEETAKVITARRRTAAFNLADTKAVDQWEARSKEEGTPLSKFYASWRKLRDRELQQDIAKKDQVSGAAEDLPQIIRRQEPRTATEEDKREFLPKGEKEAAMKRKHGADLDSDEEDYSDFDSDELEQLARSASENDSSDSEEEEARPPQKPSKRTSSVKISPTTAQGKRAKMDMDDDLEDIVEEFEMSD</sequence>
<accession>A0ABD0LQN6</accession>
<dbReference type="Pfam" id="PF03715">
    <property type="entry name" value="Noc2"/>
    <property type="match status" value="1"/>
</dbReference>
<evidence type="ECO:0000313" key="6">
    <source>
        <dbReference type="Proteomes" id="UP001519460"/>
    </source>
</evidence>
<evidence type="ECO:0000256" key="2">
    <source>
        <dbReference type="ARBA" id="ARBA00005907"/>
    </source>
</evidence>